<reference evidence="3" key="1">
    <citation type="submission" date="2016-10" db="EMBL/GenBank/DDBJ databases">
        <authorList>
            <person name="Varghese N."/>
            <person name="Submissions S."/>
        </authorList>
    </citation>
    <scope>NUCLEOTIDE SEQUENCE [LARGE SCALE GENOMIC DNA]</scope>
    <source>
        <strain evidence="3">DSM 45422</strain>
    </source>
</reference>
<dbReference type="AlphaFoldDB" id="A0A1H3HGX0"/>
<evidence type="ECO:0000313" key="2">
    <source>
        <dbReference type="EMBL" id="SDY14570.1"/>
    </source>
</evidence>
<organism evidence="2 3">
    <name type="scientific">Geodermatophilus africanus</name>
    <dbReference type="NCBI Taxonomy" id="1137993"/>
    <lineage>
        <taxon>Bacteria</taxon>
        <taxon>Bacillati</taxon>
        <taxon>Actinomycetota</taxon>
        <taxon>Actinomycetes</taxon>
        <taxon>Geodermatophilales</taxon>
        <taxon>Geodermatophilaceae</taxon>
        <taxon>Geodermatophilus</taxon>
    </lineage>
</organism>
<dbReference type="EMBL" id="FNOT01000005">
    <property type="protein sequence ID" value="SDY14570.1"/>
    <property type="molecule type" value="Genomic_DNA"/>
</dbReference>
<dbReference type="OrthoDB" id="517380at2"/>
<keyword evidence="1" id="KW-1133">Transmembrane helix</keyword>
<proteinExistence type="predicted"/>
<feature type="transmembrane region" description="Helical" evidence="1">
    <location>
        <begin position="87"/>
        <end position="107"/>
    </location>
</feature>
<dbReference type="RefSeq" id="WP_091155040.1">
    <property type="nucleotide sequence ID" value="NZ_FNOT01000005.1"/>
</dbReference>
<dbReference type="Proteomes" id="UP000198921">
    <property type="component" value="Unassembled WGS sequence"/>
</dbReference>
<accession>A0A1H3HGX0</accession>
<feature type="transmembrane region" description="Helical" evidence="1">
    <location>
        <begin position="113"/>
        <end position="131"/>
    </location>
</feature>
<protein>
    <submittedName>
        <fullName evidence="2">Uncharacterized protein</fullName>
    </submittedName>
</protein>
<sequence>MARAKADDPRALEILFAQFVPPQEQIVETRYMGVMGMWGIGTHSFAAVTTERVASLRIGLFGAVTYQDGSLEYVNSSVIFQPSRLKLYLPATVWILVTFAAALTYTIGLGGSLLVPLLVLPIALLLVPLVVRLTYRFVKSGLAIWIREGLLVSVFIDRRRITLANRLYRLCSELRDERIREIGHP</sequence>
<name>A0A1H3HGX0_9ACTN</name>
<dbReference type="STRING" id="1137993.SAMN05660209_02098"/>
<keyword evidence="3" id="KW-1185">Reference proteome</keyword>
<keyword evidence="1" id="KW-0812">Transmembrane</keyword>
<evidence type="ECO:0000313" key="3">
    <source>
        <dbReference type="Proteomes" id="UP000198921"/>
    </source>
</evidence>
<evidence type="ECO:0000256" key="1">
    <source>
        <dbReference type="SAM" id="Phobius"/>
    </source>
</evidence>
<gene>
    <name evidence="2" type="ORF">SAMN05660209_02098</name>
</gene>
<keyword evidence="1" id="KW-0472">Membrane</keyword>